<feature type="transmembrane region" description="Helical" evidence="1">
    <location>
        <begin position="381"/>
        <end position="403"/>
    </location>
</feature>
<dbReference type="InterPro" id="IPR043128">
    <property type="entry name" value="Rev_trsase/Diguanyl_cyclase"/>
</dbReference>
<feature type="transmembrane region" description="Helical" evidence="1">
    <location>
        <begin position="263"/>
        <end position="285"/>
    </location>
</feature>
<keyword evidence="1" id="KW-0472">Membrane</keyword>
<dbReference type="GO" id="GO:0003723">
    <property type="term" value="F:RNA binding"/>
    <property type="evidence" value="ECO:0007669"/>
    <property type="project" value="InterPro"/>
</dbReference>
<name>A0A6L2ZJ57_9ZZZZ</name>
<keyword evidence="3" id="KW-0696">RNA-directed RNA polymerase</keyword>
<comment type="caution">
    <text evidence="3">The sequence shown here is derived from an EMBL/GenBank/DDBJ whole genome shotgun (WGS) entry which is preliminary data.</text>
</comment>
<dbReference type="GO" id="GO:0006351">
    <property type="term" value="P:DNA-templated transcription"/>
    <property type="evidence" value="ECO:0007669"/>
    <property type="project" value="InterPro"/>
</dbReference>
<reference evidence="3" key="1">
    <citation type="submission" date="2020-05" db="EMBL/GenBank/DDBJ databases">
        <title>Diverged and active partitiviruses in Lichen.</title>
        <authorList>
            <person name="Urayama S."/>
            <person name="Doi N."/>
            <person name="Kondo F."/>
            <person name="Chiba Y."/>
            <person name="Takaki Y."/>
            <person name="Hirai M."/>
            <person name="Minegishi Y."/>
            <person name="Hagiwara D."/>
            <person name="Nunoura T."/>
        </authorList>
    </citation>
    <scope>NUCLEOTIDE SEQUENCE</scope>
</reference>
<proteinExistence type="predicted"/>
<feature type="transmembrane region" description="Helical" evidence="1">
    <location>
        <begin position="237"/>
        <end position="257"/>
    </location>
</feature>
<keyword evidence="3" id="KW-0808">Transferase</keyword>
<dbReference type="GO" id="GO:0003968">
    <property type="term" value="F:RNA-directed RNA polymerase activity"/>
    <property type="evidence" value="ECO:0007669"/>
    <property type="project" value="UniProtKB-KW"/>
</dbReference>
<accession>A0A6L2ZJ57</accession>
<dbReference type="Gene3D" id="3.30.70.270">
    <property type="match status" value="1"/>
</dbReference>
<protein>
    <submittedName>
        <fullName evidence="3">RNA-dependent RNA polymerase</fullName>
    </submittedName>
</protein>
<dbReference type="AlphaFoldDB" id="A0A6L2ZJ57"/>
<dbReference type="InterPro" id="IPR043502">
    <property type="entry name" value="DNA/RNA_pol_sf"/>
</dbReference>
<keyword evidence="1" id="KW-0812">Transmembrane</keyword>
<evidence type="ECO:0000259" key="2">
    <source>
        <dbReference type="Pfam" id="PF00680"/>
    </source>
</evidence>
<dbReference type="InterPro" id="IPR001205">
    <property type="entry name" value="RNA-dir_pol_C"/>
</dbReference>
<keyword evidence="3" id="KW-0548">Nucleotidyltransferase</keyword>
<organism evidence="3">
    <name type="scientific">viral metagenome</name>
    <dbReference type="NCBI Taxonomy" id="1070528"/>
    <lineage>
        <taxon>unclassified sequences</taxon>
        <taxon>metagenomes</taxon>
        <taxon>organismal metagenomes</taxon>
    </lineage>
</organism>
<gene>
    <name evidence="3" type="ORF">MMARV_C007P1</name>
</gene>
<dbReference type="Pfam" id="PF00680">
    <property type="entry name" value="RdRP_1"/>
    <property type="match status" value="1"/>
</dbReference>
<dbReference type="SUPFAM" id="SSF56672">
    <property type="entry name" value="DNA/RNA polymerases"/>
    <property type="match status" value="1"/>
</dbReference>
<evidence type="ECO:0000256" key="1">
    <source>
        <dbReference type="SAM" id="Phobius"/>
    </source>
</evidence>
<feature type="transmembrane region" description="Helical" evidence="1">
    <location>
        <begin position="423"/>
        <end position="441"/>
    </location>
</feature>
<feature type="domain" description="RNA-directed RNA polymerase C-terminal" evidence="2">
    <location>
        <begin position="196"/>
        <end position="495"/>
    </location>
</feature>
<evidence type="ECO:0000313" key="3">
    <source>
        <dbReference type="EMBL" id="GFM95120.1"/>
    </source>
</evidence>
<sequence length="597" mass="69626">MQNLSYIGKKPSLGLPIHGKKSSPDDTITPAMNRIIDTALYKFLTQPEAHKVIHGYRRSVWNEDALNTDIERLNSIEKLVPKDDHYWNAINHIKKMLQPEVPLQPVHFADLPVYPWRLSTNIGAPFAQSPKWQNYVKSKYNYFAHGTPFENFEERDLFVEAHANSQPLEIKDTRMTKHNLYTEAFFITRKNIHLIKEGKKTNAKGHDLKYWNTAFARQHLVEVDQPDKVRLVFGAPFTLLCSELMFFWPIQIFLLTMTGSKSFMLWGFETILGGWFRLLTFFYNFALRHTTVVTLDWRGFDRDARHTVISDIHTHVLRPMFDFSRGYHPTVTNPSHVNKEDDLTYTQKLDNLWNWMTNSVLSIPLMMPDGTMIQFNHSGIFSGYFQTQILDSIYNLVMIFTILSKMGFDLDKVVIKVQGDDSIFMLLCVFAIISSSFMSLFQHYATYYFGSTVSVDKSEIRDSLQHAEVLKYRNNNGIPYRDELQLLAQLRHPERSTLPRDVAARCIGIAYASCGQLPRTYQICEDIFNYLSSHYEFEPRESEIKRMFQHLEFADIEFDASKFPSFFEVTRHLTDGHTPLTSKHWPLDYFIGLPGRR</sequence>
<keyword evidence="1" id="KW-1133">Transmembrane helix</keyword>
<dbReference type="EMBL" id="BLWB01000007">
    <property type="protein sequence ID" value="GFM95120.1"/>
    <property type="molecule type" value="Genomic_RNA"/>
</dbReference>